<proteinExistence type="predicted"/>
<evidence type="ECO:0008006" key="3">
    <source>
        <dbReference type="Google" id="ProtNLM"/>
    </source>
</evidence>
<name>B9XSA1_PEDPL</name>
<organism evidence="1 2">
    <name type="scientific">Pedosphaera parvula (strain Ellin514)</name>
    <dbReference type="NCBI Taxonomy" id="320771"/>
    <lineage>
        <taxon>Bacteria</taxon>
        <taxon>Pseudomonadati</taxon>
        <taxon>Verrucomicrobiota</taxon>
        <taxon>Pedosphaerae</taxon>
        <taxon>Pedosphaerales</taxon>
        <taxon>Pedosphaeraceae</taxon>
        <taxon>Pedosphaera</taxon>
    </lineage>
</organism>
<dbReference type="Pfam" id="PF04338">
    <property type="entry name" value="DUF481"/>
    <property type="match status" value="1"/>
</dbReference>
<dbReference type="EMBL" id="ABOX02000076">
    <property type="protein sequence ID" value="EEF57271.1"/>
    <property type="molecule type" value="Genomic_DNA"/>
</dbReference>
<gene>
    <name evidence="1" type="ORF">Cflav_PD0237</name>
</gene>
<keyword evidence="2" id="KW-1185">Reference proteome</keyword>
<reference evidence="1 2" key="1">
    <citation type="journal article" date="2011" name="J. Bacteriol.">
        <title>Genome sequence of 'Pedosphaera parvula' Ellin514, an aerobic Verrucomicrobial isolate from pasture soil.</title>
        <authorList>
            <person name="Kant R."/>
            <person name="van Passel M.W."/>
            <person name="Sangwan P."/>
            <person name="Palva A."/>
            <person name="Lucas S."/>
            <person name="Copeland A."/>
            <person name="Lapidus A."/>
            <person name="Glavina Del Rio T."/>
            <person name="Dalin E."/>
            <person name="Tice H."/>
            <person name="Bruce D."/>
            <person name="Goodwin L."/>
            <person name="Pitluck S."/>
            <person name="Chertkov O."/>
            <person name="Larimer F.W."/>
            <person name="Land M.L."/>
            <person name="Hauser L."/>
            <person name="Brettin T.S."/>
            <person name="Detter J.C."/>
            <person name="Han S."/>
            <person name="de Vos W.M."/>
            <person name="Janssen P.H."/>
            <person name="Smidt H."/>
        </authorList>
    </citation>
    <scope>NUCLEOTIDE SEQUENCE [LARGE SCALE GENOMIC DNA]</scope>
    <source>
        <strain evidence="1 2">Ellin514</strain>
    </source>
</reference>
<dbReference type="Proteomes" id="UP000003688">
    <property type="component" value="Unassembled WGS sequence"/>
</dbReference>
<comment type="caution">
    <text evidence="1">The sequence shown here is derived from an EMBL/GenBank/DDBJ whole genome shotgun (WGS) entry which is preliminary data.</text>
</comment>
<evidence type="ECO:0000313" key="2">
    <source>
        <dbReference type="Proteomes" id="UP000003688"/>
    </source>
</evidence>
<sequence length="356" mass="39642">MTCHRPNLRFLFWVITCAVFTLVDSLQAQTVILHLRNGDRIAGAITSETTNSITVSNVWIKELMVPLAQIEKREIAVTPAAPSIAETNAAVAAISTGTNKPTAVAPLTNVVVVAKTSPAILALTPPPTPKPSGWKRWKGDASVGTDLIYGSRNSELFHGHVALTYSQPYQQDPKKFFRNVLTYNAEYGKTDGTLSANRMDGSSKTDFDVSKKVYIYNLMGSGYDQIRKINVRYEVGPGAGYHLFTLTNYVMNVELGGNYQAEYRSDNTETKNFYLRLAEDINWKINKQMSLVEKFELFPQANDFSQYRARFEATFSHSLLANLSLNLTLLDQYDTKPASGVSRNELQVRSSLGVKF</sequence>
<dbReference type="InterPro" id="IPR007433">
    <property type="entry name" value="DUF481"/>
</dbReference>
<dbReference type="AlphaFoldDB" id="B9XSA1"/>
<protein>
    <recommendedName>
        <fullName evidence="3">Salt-induced outer membrane protein</fullName>
    </recommendedName>
</protein>
<accession>B9XSA1</accession>
<evidence type="ECO:0000313" key="1">
    <source>
        <dbReference type="EMBL" id="EEF57271.1"/>
    </source>
</evidence>
<dbReference type="STRING" id="320771.Cflav_PD0237"/>